<feature type="region of interest" description="Disordered" evidence="1">
    <location>
        <begin position="368"/>
        <end position="411"/>
    </location>
</feature>
<accession>A0A1B9NDM3</accession>
<protein>
    <submittedName>
        <fullName evidence="3">Uncharacterized protein</fullName>
    </submittedName>
</protein>
<evidence type="ECO:0000256" key="1">
    <source>
        <dbReference type="SAM" id="MobiDB-lite"/>
    </source>
</evidence>
<reference evidence="3 4" key="1">
    <citation type="submission" date="2016-05" db="EMBL/GenBank/DDBJ databases">
        <authorList>
            <person name="Lavstsen T."/>
            <person name="Jespersen J.S."/>
        </authorList>
    </citation>
    <scope>NUCLEOTIDE SEQUENCE [LARGE SCALE GENOMIC DNA]</scope>
    <source>
        <strain evidence="3 4">YLB-01</strain>
    </source>
</reference>
<feature type="region of interest" description="Disordered" evidence="1">
    <location>
        <begin position="29"/>
        <end position="352"/>
    </location>
</feature>
<organism evidence="3 4">
    <name type="scientific">Microbacterium sediminis</name>
    <dbReference type="NCBI Taxonomy" id="904291"/>
    <lineage>
        <taxon>Bacteria</taxon>
        <taxon>Bacillati</taxon>
        <taxon>Actinomycetota</taxon>
        <taxon>Actinomycetes</taxon>
        <taxon>Micrococcales</taxon>
        <taxon>Microbacteriaceae</taxon>
        <taxon>Microbacterium</taxon>
    </lineage>
</organism>
<feature type="transmembrane region" description="Helical" evidence="2">
    <location>
        <begin position="449"/>
        <end position="472"/>
    </location>
</feature>
<feature type="compositionally biased region" description="Basic and acidic residues" evidence="1">
    <location>
        <begin position="279"/>
        <end position="298"/>
    </location>
</feature>
<feature type="compositionally biased region" description="Basic and acidic residues" evidence="1">
    <location>
        <begin position="259"/>
        <end position="271"/>
    </location>
</feature>
<evidence type="ECO:0000256" key="2">
    <source>
        <dbReference type="SAM" id="Phobius"/>
    </source>
</evidence>
<dbReference type="STRING" id="904291.A7J15_03990"/>
<evidence type="ECO:0000313" key="4">
    <source>
        <dbReference type="Proteomes" id="UP000093355"/>
    </source>
</evidence>
<keyword evidence="2" id="KW-0812">Transmembrane</keyword>
<feature type="compositionally biased region" description="Low complexity" evidence="1">
    <location>
        <begin position="191"/>
        <end position="208"/>
    </location>
</feature>
<dbReference type="Proteomes" id="UP000093355">
    <property type="component" value="Unassembled WGS sequence"/>
</dbReference>
<keyword evidence="2" id="KW-1133">Transmembrane helix</keyword>
<feature type="compositionally biased region" description="Low complexity" evidence="1">
    <location>
        <begin position="107"/>
        <end position="128"/>
    </location>
</feature>
<name>A0A1B9NDM3_9MICO</name>
<gene>
    <name evidence="3" type="ORF">A7J15_03990</name>
</gene>
<dbReference type="AlphaFoldDB" id="A0A1B9NDM3"/>
<proteinExistence type="predicted"/>
<sequence length="475" mass="49641">MTERDDDRGELDDVTRIVARANESLDEVLRITGGAQPEPPAEADAPDEQTRIVERSGSAESPDEETRIVERPGPSPAEPLDEATRIVDRAPAPAESVAEGAQPASDAALTSSLGGSPASAARPGAAPEESLDEATRIVDRAPEPTGDASTGYDAGPASAWDEATRIVDRAPAPAESVAEGAQPASDATLTPSLGGSPAPAARPGAAPEESLDEATRIVDRAPAPADRADPVSRATGKETAAPSTGDANPGHSAATAPVDRADTRIEPDESTRLVTRPATRAERRAEDLRRANELEDSTRIVSRPQSAEERAARDLAARLAARAENPHNDGPVDDATQLAIHPPEPIVDPDPPARAILPTKTRVISNTQTATFEQTGDERWPTGGAPRIAPLPSPAGEGESDGSSTPRPRLIDGLPARLQAPRWERETELRVVDTAQLHREARAQRRRQAATVVTVIAVVVVGSAAGLAALLLTSF</sequence>
<comment type="caution">
    <text evidence="3">The sequence shown here is derived from an EMBL/GenBank/DDBJ whole genome shotgun (WGS) entry which is preliminary data.</text>
</comment>
<feature type="compositionally biased region" description="Basic and acidic residues" evidence="1">
    <location>
        <begin position="133"/>
        <end position="142"/>
    </location>
</feature>
<keyword evidence="4" id="KW-1185">Reference proteome</keyword>
<evidence type="ECO:0000313" key="3">
    <source>
        <dbReference type="EMBL" id="OCG74702.1"/>
    </source>
</evidence>
<feature type="compositionally biased region" description="Basic and acidic residues" evidence="1">
    <location>
        <begin position="306"/>
        <end position="316"/>
    </location>
</feature>
<feature type="compositionally biased region" description="Pro residues" evidence="1">
    <location>
        <begin position="342"/>
        <end position="352"/>
    </location>
</feature>
<dbReference type="EMBL" id="LXMD01000021">
    <property type="protein sequence ID" value="OCG74702.1"/>
    <property type="molecule type" value="Genomic_DNA"/>
</dbReference>
<keyword evidence="2" id="KW-0472">Membrane</keyword>
<dbReference type="RefSeq" id="WP_067024855.1">
    <property type="nucleotide sequence ID" value="NZ_CP038256.1"/>
</dbReference>